<name>A0A5S5AV72_9FIRM</name>
<evidence type="ECO:0000256" key="2">
    <source>
        <dbReference type="ARBA" id="ARBA00004953"/>
    </source>
</evidence>
<comment type="function">
    <text evidence="9">Converts cobyric acid to cobinamide by the addition of aminopropanol on the F carboxylic group.</text>
</comment>
<evidence type="ECO:0000256" key="9">
    <source>
        <dbReference type="HAMAP-Rule" id="MF_00024"/>
    </source>
</evidence>
<evidence type="ECO:0000256" key="3">
    <source>
        <dbReference type="ARBA" id="ARBA00006263"/>
    </source>
</evidence>
<keyword evidence="11" id="KW-1185">Reference proteome</keyword>
<comment type="similarity">
    <text evidence="3 9">Belongs to the CobD/CbiB family.</text>
</comment>
<keyword evidence="5 9" id="KW-0169">Cobalamin biosynthesis</keyword>
<dbReference type="GO" id="GO:0048472">
    <property type="term" value="F:threonine-phosphate decarboxylase activity"/>
    <property type="evidence" value="ECO:0007669"/>
    <property type="project" value="InterPro"/>
</dbReference>
<feature type="transmembrane region" description="Helical" evidence="9">
    <location>
        <begin position="293"/>
        <end position="318"/>
    </location>
</feature>
<evidence type="ECO:0000313" key="10">
    <source>
        <dbReference type="EMBL" id="TYP56796.1"/>
    </source>
</evidence>
<dbReference type="RefSeq" id="WP_148866651.1">
    <property type="nucleotide sequence ID" value="NZ_VNHO01000007.1"/>
</dbReference>
<evidence type="ECO:0000256" key="4">
    <source>
        <dbReference type="ARBA" id="ARBA00022475"/>
    </source>
</evidence>
<dbReference type="GO" id="GO:0015420">
    <property type="term" value="F:ABC-type vitamin B12 transporter activity"/>
    <property type="evidence" value="ECO:0007669"/>
    <property type="project" value="UniProtKB-UniRule"/>
</dbReference>
<dbReference type="Proteomes" id="UP000322294">
    <property type="component" value="Unassembled WGS sequence"/>
</dbReference>
<evidence type="ECO:0000313" key="11">
    <source>
        <dbReference type="Proteomes" id="UP000322294"/>
    </source>
</evidence>
<protein>
    <recommendedName>
        <fullName evidence="9">Cobalamin biosynthesis protein CobD</fullName>
    </recommendedName>
</protein>
<feature type="transmembrane region" description="Helical" evidence="9">
    <location>
        <begin position="51"/>
        <end position="70"/>
    </location>
</feature>
<dbReference type="Pfam" id="PF03186">
    <property type="entry name" value="CobD_Cbib"/>
    <property type="match status" value="1"/>
</dbReference>
<dbReference type="AlphaFoldDB" id="A0A5S5AV72"/>
<organism evidence="10 11">
    <name type="scientific">Thermosediminibacter litoriperuensis</name>
    <dbReference type="NCBI Taxonomy" id="291989"/>
    <lineage>
        <taxon>Bacteria</taxon>
        <taxon>Bacillati</taxon>
        <taxon>Bacillota</taxon>
        <taxon>Clostridia</taxon>
        <taxon>Thermosediminibacterales</taxon>
        <taxon>Thermosediminibacteraceae</taxon>
        <taxon>Thermosediminibacter</taxon>
    </lineage>
</organism>
<dbReference type="OrthoDB" id="9811967at2"/>
<dbReference type="InterPro" id="IPR004485">
    <property type="entry name" value="Cobalamin_biosynth_CobD/CbiB"/>
</dbReference>
<dbReference type="GO" id="GO:0009236">
    <property type="term" value="P:cobalamin biosynthetic process"/>
    <property type="evidence" value="ECO:0007669"/>
    <property type="project" value="UniProtKB-UniRule"/>
</dbReference>
<comment type="subcellular location">
    <subcellularLocation>
        <location evidence="1 9">Cell membrane</location>
        <topology evidence="1 9">Multi-pass membrane protein</topology>
    </subcellularLocation>
</comment>
<gene>
    <name evidence="9" type="primary">cobD</name>
    <name evidence="10" type="ORF">LZ11_00853</name>
</gene>
<dbReference type="HAMAP" id="MF_00024">
    <property type="entry name" value="CobD_CbiB"/>
    <property type="match status" value="1"/>
</dbReference>
<dbReference type="NCBIfam" id="TIGR00380">
    <property type="entry name" value="cobal_cbiB"/>
    <property type="match status" value="1"/>
</dbReference>
<evidence type="ECO:0000256" key="6">
    <source>
        <dbReference type="ARBA" id="ARBA00022692"/>
    </source>
</evidence>
<accession>A0A5S5AV72</accession>
<comment type="pathway">
    <text evidence="2 9">Cofactor biosynthesis; adenosylcobalamin biosynthesis.</text>
</comment>
<dbReference type="PANTHER" id="PTHR34308">
    <property type="entry name" value="COBALAMIN BIOSYNTHESIS PROTEIN CBIB"/>
    <property type="match status" value="1"/>
</dbReference>
<dbReference type="GO" id="GO:0005886">
    <property type="term" value="C:plasma membrane"/>
    <property type="evidence" value="ECO:0007669"/>
    <property type="project" value="UniProtKB-SubCell"/>
</dbReference>
<keyword evidence="6 9" id="KW-0812">Transmembrane</keyword>
<feature type="transmembrane region" description="Helical" evidence="9">
    <location>
        <begin position="207"/>
        <end position="229"/>
    </location>
</feature>
<dbReference type="EMBL" id="VNHO01000007">
    <property type="protein sequence ID" value="TYP56796.1"/>
    <property type="molecule type" value="Genomic_DNA"/>
</dbReference>
<dbReference type="PANTHER" id="PTHR34308:SF1">
    <property type="entry name" value="COBALAMIN BIOSYNTHESIS PROTEIN CBIB"/>
    <property type="match status" value="1"/>
</dbReference>
<sequence>MDKYHGAIIICAFALDLLLGDPRRPTHPVVLTGKLIAYLEKILYGAFKTPAGLRAAGVILWLLTVPTVYFSTNAIIGLSYKVNYWLGFFSSTWLIYTSLATKNLADEALAILAELRSGDLQEARARLGGIVGRDTGDLTVEEICRATVETVAENTIDGIISPMFYAFLGGAPLALAFKAASTLDSMVGYRNERYIYFGWFSARMDDLLNYIPARLGGLLILMASLLIGLDAKRGLKTVLSDAGNHESPNAGIPEAAVAGALGIRLGGWNSYSGILHFRPYMGRKLRDIRPGDIRVAVALSIIAAFLALVAGEIIILMWG</sequence>
<keyword evidence="4 9" id="KW-1003">Cell membrane</keyword>
<evidence type="ECO:0000256" key="1">
    <source>
        <dbReference type="ARBA" id="ARBA00004651"/>
    </source>
</evidence>
<keyword evidence="7 9" id="KW-1133">Transmembrane helix</keyword>
<reference evidence="10 11" key="1">
    <citation type="submission" date="2019-07" db="EMBL/GenBank/DDBJ databases">
        <title>Genomic Encyclopedia of Type Strains, Phase I: the one thousand microbial genomes (KMG-I) project.</title>
        <authorList>
            <person name="Kyrpides N."/>
        </authorList>
    </citation>
    <scope>NUCLEOTIDE SEQUENCE [LARGE SCALE GENOMIC DNA]</scope>
    <source>
        <strain evidence="10 11">DSM 16647</strain>
    </source>
</reference>
<dbReference type="UniPathway" id="UPA00148"/>
<proteinExistence type="inferred from homology"/>
<evidence type="ECO:0000256" key="5">
    <source>
        <dbReference type="ARBA" id="ARBA00022573"/>
    </source>
</evidence>
<evidence type="ECO:0000256" key="7">
    <source>
        <dbReference type="ARBA" id="ARBA00022989"/>
    </source>
</evidence>
<comment type="caution">
    <text evidence="9">Lacks conserved residue(s) required for the propagation of feature annotation.</text>
</comment>
<comment type="caution">
    <text evidence="10">The sequence shown here is derived from an EMBL/GenBank/DDBJ whole genome shotgun (WGS) entry which is preliminary data.</text>
</comment>
<keyword evidence="8 9" id="KW-0472">Membrane</keyword>
<evidence type="ECO:0000256" key="8">
    <source>
        <dbReference type="ARBA" id="ARBA00023136"/>
    </source>
</evidence>